<comment type="caution">
    <text evidence="1">The sequence shown here is derived from an EMBL/GenBank/DDBJ whole genome shotgun (WGS) entry which is preliminary data.</text>
</comment>
<dbReference type="InterPro" id="IPR007344">
    <property type="entry name" value="GrpB/CoaE"/>
</dbReference>
<dbReference type="PANTHER" id="PTHR34822">
    <property type="entry name" value="GRPB DOMAIN PROTEIN (AFU_ORTHOLOGUE AFUA_1G01530)"/>
    <property type="match status" value="1"/>
</dbReference>
<dbReference type="InterPro" id="IPR043519">
    <property type="entry name" value="NT_sf"/>
</dbReference>
<gene>
    <name evidence="1" type="ORF">GXW71_30270</name>
</gene>
<name>A0ABS5F7Z3_9PROT</name>
<dbReference type="Proteomes" id="UP001196870">
    <property type="component" value="Unassembled WGS sequence"/>
</dbReference>
<evidence type="ECO:0000313" key="1">
    <source>
        <dbReference type="EMBL" id="MBR0668676.1"/>
    </source>
</evidence>
<dbReference type="SUPFAM" id="SSF81301">
    <property type="entry name" value="Nucleotidyltransferase"/>
    <property type="match status" value="1"/>
</dbReference>
<proteinExistence type="predicted"/>
<protein>
    <submittedName>
        <fullName evidence="1">GrpB family protein</fullName>
    </submittedName>
</protein>
<dbReference type="PANTHER" id="PTHR34822:SF1">
    <property type="entry name" value="GRPB FAMILY PROTEIN"/>
    <property type="match status" value="1"/>
</dbReference>
<dbReference type="Pfam" id="PF04229">
    <property type="entry name" value="GrpB"/>
    <property type="match status" value="1"/>
</dbReference>
<evidence type="ECO:0000313" key="2">
    <source>
        <dbReference type="Proteomes" id="UP001196870"/>
    </source>
</evidence>
<organism evidence="1 2">
    <name type="scientific">Plastoroseomonas hellenica</name>
    <dbReference type="NCBI Taxonomy" id="2687306"/>
    <lineage>
        <taxon>Bacteria</taxon>
        <taxon>Pseudomonadati</taxon>
        <taxon>Pseudomonadota</taxon>
        <taxon>Alphaproteobacteria</taxon>
        <taxon>Acetobacterales</taxon>
        <taxon>Acetobacteraceae</taxon>
        <taxon>Plastoroseomonas</taxon>
    </lineage>
</organism>
<dbReference type="Gene3D" id="3.30.460.10">
    <property type="entry name" value="Beta Polymerase, domain 2"/>
    <property type="match status" value="1"/>
</dbReference>
<keyword evidence="2" id="KW-1185">Reference proteome</keyword>
<dbReference type="EMBL" id="JAAGBB010000065">
    <property type="protein sequence ID" value="MBR0668676.1"/>
    <property type="molecule type" value="Genomic_DNA"/>
</dbReference>
<accession>A0ABS5F7Z3</accession>
<reference evidence="2" key="1">
    <citation type="journal article" date="2021" name="Syst. Appl. Microbiol.">
        <title>Roseomonas hellenica sp. nov., isolated from roots of wild-growing Alkanna tinctoria.</title>
        <authorList>
            <person name="Rat A."/>
            <person name="Naranjo H.D."/>
            <person name="Lebbe L."/>
            <person name="Cnockaert M."/>
            <person name="Krigas N."/>
            <person name="Grigoriadou K."/>
            <person name="Maloupa E."/>
            <person name="Willems A."/>
        </authorList>
    </citation>
    <scope>NUCLEOTIDE SEQUENCE [LARGE SCALE GENOMIC DNA]</scope>
    <source>
        <strain evidence="2">LMG 31523</strain>
    </source>
</reference>
<sequence>MDEVWIADYDPRWPAMYAAEAARLRAALPPGLVLAMEHFGSTAIPGMAAKPVIDILVAVPTIEDARRLAVGPMEALGYAFWADNPRRDRLFFVKGLPPAAPHRTHHVHMTETSGEMWQRLLFRDYLRAHPDEAANYAALKRQLAVRHGADREAYTAEKTAFVDAILERASQRTK</sequence>